<keyword evidence="1" id="KW-0812">Transmembrane</keyword>
<proteinExistence type="predicted"/>
<organism evidence="2 3">
    <name type="scientific">Sphaeroforma arctica JP610</name>
    <dbReference type="NCBI Taxonomy" id="667725"/>
    <lineage>
        <taxon>Eukaryota</taxon>
        <taxon>Ichthyosporea</taxon>
        <taxon>Ichthyophonida</taxon>
        <taxon>Sphaeroforma</taxon>
    </lineage>
</organism>
<dbReference type="OrthoDB" id="66620at2759"/>
<keyword evidence="1" id="KW-0472">Membrane</keyword>
<sequence>MPVWLSWLHYLSFFNYGYEALAVNELDGLFLSGNVYGDVSADNINSTEILIKLGLLPSSYLFDLCALTGAVALLIALGYLALRGYAK</sequence>
<dbReference type="EMBL" id="KQ248860">
    <property type="protein sequence ID" value="KNC71412.1"/>
    <property type="molecule type" value="Genomic_DNA"/>
</dbReference>
<dbReference type="AlphaFoldDB" id="A0A0L0F3Z7"/>
<feature type="transmembrane region" description="Helical" evidence="1">
    <location>
        <begin position="60"/>
        <end position="82"/>
    </location>
</feature>
<evidence type="ECO:0000256" key="1">
    <source>
        <dbReference type="SAM" id="Phobius"/>
    </source>
</evidence>
<evidence type="ECO:0008006" key="4">
    <source>
        <dbReference type="Google" id="ProtNLM"/>
    </source>
</evidence>
<evidence type="ECO:0000313" key="3">
    <source>
        <dbReference type="Proteomes" id="UP000054560"/>
    </source>
</evidence>
<dbReference type="RefSeq" id="XP_014145314.1">
    <property type="nucleotide sequence ID" value="XM_014289839.1"/>
</dbReference>
<name>A0A0L0F3Z7_9EUKA</name>
<dbReference type="GeneID" id="25916556"/>
<accession>A0A0L0F3Z7</accession>
<evidence type="ECO:0000313" key="2">
    <source>
        <dbReference type="EMBL" id="KNC71412.1"/>
    </source>
</evidence>
<gene>
    <name evidence="2" type="ORF">SARC_16052</name>
</gene>
<reference evidence="2 3" key="1">
    <citation type="submission" date="2011-02" db="EMBL/GenBank/DDBJ databases">
        <title>The Genome Sequence of Sphaeroforma arctica JP610.</title>
        <authorList>
            <consortium name="The Broad Institute Genome Sequencing Platform"/>
            <person name="Russ C."/>
            <person name="Cuomo C."/>
            <person name="Young S.K."/>
            <person name="Zeng Q."/>
            <person name="Gargeya S."/>
            <person name="Alvarado L."/>
            <person name="Berlin A."/>
            <person name="Chapman S.B."/>
            <person name="Chen Z."/>
            <person name="Freedman E."/>
            <person name="Gellesch M."/>
            <person name="Goldberg J."/>
            <person name="Griggs A."/>
            <person name="Gujja S."/>
            <person name="Heilman E."/>
            <person name="Heiman D."/>
            <person name="Howarth C."/>
            <person name="Mehta T."/>
            <person name="Neiman D."/>
            <person name="Pearson M."/>
            <person name="Roberts A."/>
            <person name="Saif S."/>
            <person name="Shea T."/>
            <person name="Shenoy N."/>
            <person name="Sisk P."/>
            <person name="Stolte C."/>
            <person name="Sykes S."/>
            <person name="White J."/>
            <person name="Yandava C."/>
            <person name="Burger G."/>
            <person name="Gray M.W."/>
            <person name="Holland P.W.H."/>
            <person name="King N."/>
            <person name="Lang F.B.F."/>
            <person name="Roger A.J."/>
            <person name="Ruiz-Trillo I."/>
            <person name="Haas B."/>
            <person name="Nusbaum C."/>
            <person name="Birren B."/>
        </authorList>
    </citation>
    <scope>NUCLEOTIDE SEQUENCE [LARGE SCALE GENOMIC DNA]</scope>
    <source>
        <strain evidence="2 3">JP610</strain>
    </source>
</reference>
<dbReference type="Proteomes" id="UP000054560">
    <property type="component" value="Unassembled WGS sequence"/>
</dbReference>
<protein>
    <recommendedName>
        <fullName evidence="4">ABC-2 type transporter domain-containing protein</fullName>
    </recommendedName>
</protein>
<keyword evidence="1" id="KW-1133">Transmembrane helix</keyword>
<keyword evidence="3" id="KW-1185">Reference proteome</keyword>